<evidence type="ECO:0000313" key="1">
    <source>
        <dbReference type="EMBL" id="KAJ1162087.1"/>
    </source>
</evidence>
<dbReference type="EMBL" id="JANPWB010000008">
    <property type="protein sequence ID" value="KAJ1162087.1"/>
    <property type="molecule type" value="Genomic_DNA"/>
</dbReference>
<dbReference type="AlphaFoldDB" id="A0AAV7SC06"/>
<gene>
    <name evidence="1" type="ORF">NDU88_002565</name>
</gene>
<comment type="caution">
    <text evidence="1">The sequence shown here is derived from an EMBL/GenBank/DDBJ whole genome shotgun (WGS) entry which is preliminary data.</text>
</comment>
<organism evidence="1 2">
    <name type="scientific">Pleurodeles waltl</name>
    <name type="common">Iberian ribbed newt</name>
    <dbReference type="NCBI Taxonomy" id="8319"/>
    <lineage>
        <taxon>Eukaryota</taxon>
        <taxon>Metazoa</taxon>
        <taxon>Chordata</taxon>
        <taxon>Craniata</taxon>
        <taxon>Vertebrata</taxon>
        <taxon>Euteleostomi</taxon>
        <taxon>Amphibia</taxon>
        <taxon>Batrachia</taxon>
        <taxon>Caudata</taxon>
        <taxon>Salamandroidea</taxon>
        <taxon>Salamandridae</taxon>
        <taxon>Pleurodelinae</taxon>
        <taxon>Pleurodeles</taxon>
    </lineage>
</organism>
<name>A0AAV7SC06_PLEWA</name>
<evidence type="ECO:0000313" key="2">
    <source>
        <dbReference type="Proteomes" id="UP001066276"/>
    </source>
</evidence>
<keyword evidence="2" id="KW-1185">Reference proteome</keyword>
<dbReference type="Proteomes" id="UP001066276">
    <property type="component" value="Chromosome 4_2"/>
</dbReference>
<protein>
    <submittedName>
        <fullName evidence="1">Uncharacterized protein</fullName>
    </submittedName>
</protein>
<proteinExistence type="predicted"/>
<feature type="non-terminal residue" evidence="1">
    <location>
        <position position="1"/>
    </location>
</feature>
<feature type="non-terminal residue" evidence="1">
    <location>
        <position position="59"/>
    </location>
</feature>
<accession>A0AAV7SC06</accession>
<sequence length="59" mass="6445">VQKLISRCPFLKAVSSEISSQSSSVKICLTISYDNVTENPKVTVPAQPLNNSEGMMSTW</sequence>
<reference evidence="1" key="1">
    <citation type="journal article" date="2022" name="bioRxiv">
        <title>Sequencing and chromosome-scale assembly of the giantPleurodeles waltlgenome.</title>
        <authorList>
            <person name="Brown T."/>
            <person name="Elewa A."/>
            <person name="Iarovenko S."/>
            <person name="Subramanian E."/>
            <person name="Araus A.J."/>
            <person name="Petzold A."/>
            <person name="Susuki M."/>
            <person name="Suzuki K.-i.T."/>
            <person name="Hayashi T."/>
            <person name="Toyoda A."/>
            <person name="Oliveira C."/>
            <person name="Osipova E."/>
            <person name="Leigh N.D."/>
            <person name="Simon A."/>
            <person name="Yun M.H."/>
        </authorList>
    </citation>
    <scope>NUCLEOTIDE SEQUENCE</scope>
    <source>
        <strain evidence="1">20211129_DDA</strain>
        <tissue evidence="1">Liver</tissue>
    </source>
</reference>